<dbReference type="SUPFAM" id="SSF52172">
    <property type="entry name" value="CheY-like"/>
    <property type="match status" value="1"/>
</dbReference>
<dbReference type="Gene3D" id="3.40.50.2300">
    <property type="match status" value="1"/>
</dbReference>
<dbReference type="PANTHER" id="PTHR44591:SF3">
    <property type="entry name" value="RESPONSE REGULATORY DOMAIN-CONTAINING PROTEIN"/>
    <property type="match status" value="1"/>
</dbReference>
<comment type="caution">
    <text evidence="4">The sequence shown here is derived from an EMBL/GenBank/DDBJ whole genome shotgun (WGS) entry which is preliminary data.</text>
</comment>
<reference evidence="4" key="2">
    <citation type="submission" date="2020-09" db="EMBL/GenBank/DDBJ databases">
        <authorList>
            <person name="Sun Q."/>
            <person name="Kim S."/>
        </authorList>
    </citation>
    <scope>NUCLEOTIDE SEQUENCE</scope>
    <source>
        <strain evidence="4">KCTC 23224</strain>
    </source>
</reference>
<gene>
    <name evidence="4" type="ORF">GCM10008106_33280</name>
</gene>
<dbReference type="Pfam" id="PF00072">
    <property type="entry name" value="Response_reg"/>
    <property type="match status" value="1"/>
</dbReference>
<protein>
    <submittedName>
        <fullName evidence="4">Two-component system response regulator</fullName>
    </submittedName>
</protein>
<keyword evidence="5" id="KW-1185">Reference proteome</keyword>
<accession>A0A8J3D492</accession>
<dbReference type="EMBL" id="BMYF01000024">
    <property type="protein sequence ID" value="GHB49803.1"/>
    <property type="molecule type" value="Genomic_DNA"/>
</dbReference>
<dbReference type="AlphaFoldDB" id="A0A8J3D492"/>
<dbReference type="RefSeq" id="WP_189585392.1">
    <property type="nucleotide sequence ID" value="NZ_BMYF01000024.1"/>
</dbReference>
<evidence type="ECO:0000259" key="3">
    <source>
        <dbReference type="PROSITE" id="PS50110"/>
    </source>
</evidence>
<evidence type="ECO:0000313" key="4">
    <source>
        <dbReference type="EMBL" id="GHB49803.1"/>
    </source>
</evidence>
<feature type="domain" description="Response regulatory" evidence="3">
    <location>
        <begin position="5"/>
        <end position="121"/>
    </location>
</feature>
<sequence>MSKKHILLIDDQPVMGILLKSKLENDFTVDIKHNGKEALAWIMEGNIPDAVVLDLNMPEMNGIEFIKEVRKFNYFDKVPLVVLSGEEAVNSRIEAFQVGADDFLIKPFNPAELTIRVNRFFNRYNFDKQ</sequence>
<dbReference type="SMART" id="SM00448">
    <property type="entry name" value="REC"/>
    <property type="match status" value="1"/>
</dbReference>
<dbReference type="GO" id="GO:0000160">
    <property type="term" value="P:phosphorelay signal transduction system"/>
    <property type="evidence" value="ECO:0007669"/>
    <property type="project" value="InterPro"/>
</dbReference>
<evidence type="ECO:0000256" key="1">
    <source>
        <dbReference type="ARBA" id="ARBA00022553"/>
    </source>
</evidence>
<dbReference type="PANTHER" id="PTHR44591">
    <property type="entry name" value="STRESS RESPONSE REGULATOR PROTEIN 1"/>
    <property type="match status" value="1"/>
</dbReference>
<organism evidence="4 5">
    <name type="scientific">Mongoliitalea lutea</name>
    <dbReference type="NCBI Taxonomy" id="849756"/>
    <lineage>
        <taxon>Bacteria</taxon>
        <taxon>Pseudomonadati</taxon>
        <taxon>Bacteroidota</taxon>
        <taxon>Cytophagia</taxon>
        <taxon>Cytophagales</taxon>
        <taxon>Cyclobacteriaceae</taxon>
        <taxon>Mongoliitalea</taxon>
    </lineage>
</organism>
<keyword evidence="1 2" id="KW-0597">Phosphoprotein</keyword>
<dbReference type="InterPro" id="IPR050595">
    <property type="entry name" value="Bact_response_regulator"/>
</dbReference>
<dbReference type="InterPro" id="IPR001789">
    <property type="entry name" value="Sig_transdc_resp-reg_receiver"/>
</dbReference>
<dbReference type="PROSITE" id="PS50110">
    <property type="entry name" value="RESPONSE_REGULATORY"/>
    <property type="match status" value="1"/>
</dbReference>
<feature type="modified residue" description="4-aspartylphosphate" evidence="2">
    <location>
        <position position="54"/>
    </location>
</feature>
<evidence type="ECO:0000256" key="2">
    <source>
        <dbReference type="PROSITE-ProRule" id="PRU00169"/>
    </source>
</evidence>
<proteinExistence type="predicted"/>
<evidence type="ECO:0000313" key="5">
    <source>
        <dbReference type="Proteomes" id="UP000642809"/>
    </source>
</evidence>
<dbReference type="Proteomes" id="UP000642809">
    <property type="component" value="Unassembled WGS sequence"/>
</dbReference>
<reference evidence="4" key="1">
    <citation type="journal article" date="2014" name="Int. J. Syst. Evol. Microbiol.">
        <title>Complete genome sequence of Corynebacterium casei LMG S-19264T (=DSM 44701T), isolated from a smear-ripened cheese.</title>
        <authorList>
            <consortium name="US DOE Joint Genome Institute (JGI-PGF)"/>
            <person name="Walter F."/>
            <person name="Albersmeier A."/>
            <person name="Kalinowski J."/>
            <person name="Ruckert C."/>
        </authorList>
    </citation>
    <scope>NUCLEOTIDE SEQUENCE</scope>
    <source>
        <strain evidence="4">KCTC 23224</strain>
    </source>
</reference>
<dbReference type="InterPro" id="IPR011006">
    <property type="entry name" value="CheY-like_superfamily"/>
</dbReference>
<name>A0A8J3D492_9BACT</name>